<protein>
    <submittedName>
        <fullName evidence="1">Uncharacterized protein</fullName>
    </submittedName>
</protein>
<evidence type="ECO:0000313" key="2">
    <source>
        <dbReference type="Proteomes" id="UP000270924"/>
    </source>
</evidence>
<evidence type="ECO:0000313" key="1">
    <source>
        <dbReference type="EMBL" id="VDM13573.1"/>
    </source>
</evidence>
<dbReference type="Proteomes" id="UP000270924">
    <property type="component" value="Unassembled WGS sequence"/>
</dbReference>
<dbReference type="AlphaFoldDB" id="A0A3P7DVN7"/>
<accession>A0A3P7DVN7</accession>
<organism evidence="1 2">
    <name type="scientific">Wuchereria bancrofti</name>
    <dbReference type="NCBI Taxonomy" id="6293"/>
    <lineage>
        <taxon>Eukaryota</taxon>
        <taxon>Metazoa</taxon>
        <taxon>Ecdysozoa</taxon>
        <taxon>Nematoda</taxon>
        <taxon>Chromadorea</taxon>
        <taxon>Rhabditida</taxon>
        <taxon>Spirurina</taxon>
        <taxon>Spiruromorpha</taxon>
        <taxon>Filarioidea</taxon>
        <taxon>Onchocercidae</taxon>
        <taxon>Wuchereria</taxon>
    </lineage>
</organism>
<gene>
    <name evidence="1" type="ORF">WBA_LOCUS6959</name>
</gene>
<name>A0A3P7DVN7_WUCBA</name>
<sequence>MNEFERAAKPLCDKIGNNTTNITYYYGAWVKTKNNTYKDMFIGCCKLCQALNAINWIIKLKIQIVTLSKFGLKRNDVLLFRKKMNSFIETHYLTAKQNVDIIPACESSTYHLVRIIFFYMPVLLGNRVGFVGAFDRLNWEGLLLRAIAPPRQKDVTYMGQYTSAIANKYKKNHCRNTYALTSYSVCVVYVLLTKHYGYECCCYGDKISRCQERIRNAIKTGPTVDELHQNRMTCMVDETSISNSSKVIYSNDGIEFKGNVDDLINEMEKIVI</sequence>
<dbReference type="EMBL" id="UYWW01004530">
    <property type="protein sequence ID" value="VDM13573.1"/>
    <property type="molecule type" value="Genomic_DNA"/>
</dbReference>
<keyword evidence="2" id="KW-1185">Reference proteome</keyword>
<dbReference type="InParanoid" id="A0A3P7DVN7"/>
<reference evidence="1 2" key="1">
    <citation type="submission" date="2018-11" db="EMBL/GenBank/DDBJ databases">
        <authorList>
            <consortium name="Pathogen Informatics"/>
        </authorList>
    </citation>
    <scope>NUCLEOTIDE SEQUENCE [LARGE SCALE GENOMIC DNA]</scope>
</reference>
<dbReference type="OrthoDB" id="5814189at2759"/>
<dbReference type="OMA" id="MGCCKSC"/>
<proteinExistence type="predicted"/>